<feature type="region of interest" description="Disordered" evidence="1">
    <location>
        <begin position="681"/>
        <end position="713"/>
    </location>
</feature>
<proteinExistence type="predicted"/>
<dbReference type="GO" id="GO:0005634">
    <property type="term" value="C:nucleus"/>
    <property type="evidence" value="ECO:0007669"/>
    <property type="project" value="TreeGrafter"/>
</dbReference>
<reference evidence="2" key="1">
    <citation type="submission" date="2020-12" db="EMBL/GenBank/DDBJ databases">
        <authorList>
            <person name="Iha C."/>
        </authorList>
    </citation>
    <scope>NUCLEOTIDE SEQUENCE</scope>
</reference>
<dbReference type="GO" id="GO:0043565">
    <property type="term" value="F:sequence-specific DNA binding"/>
    <property type="evidence" value="ECO:0007669"/>
    <property type="project" value="TreeGrafter"/>
</dbReference>
<dbReference type="OrthoDB" id="505967at2759"/>
<accession>A0A8S1J1G5</accession>
<keyword evidence="3" id="KW-1185">Reference proteome</keyword>
<feature type="compositionally biased region" description="Pro residues" evidence="1">
    <location>
        <begin position="684"/>
        <end position="696"/>
    </location>
</feature>
<gene>
    <name evidence="2" type="ORF">OSTQU699_LOCUS5362</name>
</gene>
<dbReference type="GO" id="GO:0080142">
    <property type="term" value="P:regulation of salicylic acid biosynthetic process"/>
    <property type="evidence" value="ECO:0007669"/>
    <property type="project" value="TreeGrafter"/>
</dbReference>
<dbReference type="EMBL" id="CAJHUC010001151">
    <property type="protein sequence ID" value="CAD7700003.1"/>
    <property type="molecule type" value="Genomic_DNA"/>
</dbReference>
<evidence type="ECO:0000313" key="3">
    <source>
        <dbReference type="Proteomes" id="UP000708148"/>
    </source>
</evidence>
<sequence length="849" mass="93799">MITEPCRHPSKTPWLRAERADFAAHFAVVPLEEAEARRGTGSPSRARGWWTVEAGMPGRAFSVNGRGPPPAVWHGPGYEQGALLGGQPAVMTNASLSYAEERRMLNAEHMAEERRVQALVKDRVVLFFQQYREIVIERFGTERRNMSQHDLDFLLSHAFNDEVARLTPPELLPTQQLNQQLRGQPRYRLVFAHDCQAKSCNDPSCPLCLNNPKRPCGVEIFKRKYFEHDVIIANCKGPIKLQLCDAQTGEVVKINITVELFMLKGTAYDQNFPAGIPHCACDAIGACALLMVRGEDKDDRSKVETPLLLSDNIPNQPNGKLHICLQDGEAVLPSVKVFKSSEALLGGRKTPYRLYAGIPRDSSTLLPETVAPAVDPLGFVVATQRAKLQEKKGRPFLADPIASLDQIGGRRVETLGCLDAKIDLPAGVLGKVHTVKDFLTLGNDLQRHPHHKKEILTLLKMNDLQWAEAWKHAKTAVQADNKLRVWWFTNTEGLLYECETGEVKLKGPAGYISCGETPHAMPCSDFPPDQQESLNDLHKDALRSYGMPGHPGWEVYPYDSIDFKAKPSAIRIARPTKLIIPLPKVEGEPEAADSGRIVSGLSELSLDDSRFNSCLGSGLNCFRGGYSYPKDTFSYPKDEMSMESVEVEGEAAGATAMAEAFGSPQSEYPMDSTLMPHPGDPGCSMPPPQPRIPHSPPDSAFTAPSRPTSLQQQPCCYSRPDQFNDHRLTINPAMAPPMHIAGQIALNIKPKEAQTDPNGERGAEQFEFDPGRDQFQPDTSVHAAHRAFAEDGIGQPFQDVDEMPINSEDLGSWRCLPTSGEQFCEVETAKSMLQTQRDPSQFPHPNDGT</sequence>
<evidence type="ECO:0000256" key="1">
    <source>
        <dbReference type="SAM" id="MobiDB-lite"/>
    </source>
</evidence>
<dbReference type="InterPro" id="IPR012416">
    <property type="entry name" value="CBP60"/>
</dbReference>
<dbReference type="PANTHER" id="PTHR31713:SF96">
    <property type="entry name" value="OS02G0562300 PROTEIN"/>
    <property type="match status" value="1"/>
</dbReference>
<feature type="region of interest" description="Disordered" evidence="1">
    <location>
        <begin position="830"/>
        <end position="849"/>
    </location>
</feature>
<dbReference type="AlphaFoldDB" id="A0A8S1J1G5"/>
<organism evidence="2 3">
    <name type="scientific">Ostreobium quekettii</name>
    <dbReference type="NCBI Taxonomy" id="121088"/>
    <lineage>
        <taxon>Eukaryota</taxon>
        <taxon>Viridiplantae</taxon>
        <taxon>Chlorophyta</taxon>
        <taxon>core chlorophytes</taxon>
        <taxon>Ulvophyceae</taxon>
        <taxon>TCBD clade</taxon>
        <taxon>Bryopsidales</taxon>
        <taxon>Ostreobineae</taxon>
        <taxon>Ostreobiaceae</taxon>
        <taxon>Ostreobium</taxon>
    </lineage>
</organism>
<name>A0A8S1J1G5_9CHLO</name>
<evidence type="ECO:0000313" key="2">
    <source>
        <dbReference type="EMBL" id="CAD7700003.1"/>
    </source>
</evidence>
<comment type="caution">
    <text evidence="2">The sequence shown here is derived from an EMBL/GenBank/DDBJ whole genome shotgun (WGS) entry which is preliminary data.</text>
</comment>
<dbReference type="GO" id="GO:0005516">
    <property type="term" value="F:calmodulin binding"/>
    <property type="evidence" value="ECO:0007669"/>
    <property type="project" value="InterPro"/>
</dbReference>
<dbReference type="Proteomes" id="UP000708148">
    <property type="component" value="Unassembled WGS sequence"/>
</dbReference>
<protein>
    <submittedName>
        <fullName evidence="2">Uncharacterized protein</fullName>
    </submittedName>
</protein>
<dbReference type="PANTHER" id="PTHR31713">
    <property type="entry name" value="OS02G0177800 PROTEIN"/>
    <property type="match status" value="1"/>
</dbReference>
<dbReference type="GO" id="GO:0003700">
    <property type="term" value="F:DNA-binding transcription factor activity"/>
    <property type="evidence" value="ECO:0007669"/>
    <property type="project" value="TreeGrafter"/>
</dbReference>